<accession>A0A238XSF1</accession>
<gene>
    <name evidence="2" type="ORF">SAMN06265340_101162</name>
</gene>
<dbReference type="GO" id="GO:0051287">
    <property type="term" value="F:NAD binding"/>
    <property type="evidence" value="ECO:0007669"/>
    <property type="project" value="InterPro"/>
</dbReference>
<dbReference type="EMBL" id="FZOB01000001">
    <property type="protein sequence ID" value="SNR60939.1"/>
    <property type="molecule type" value="Genomic_DNA"/>
</dbReference>
<dbReference type="SMART" id="SM00984">
    <property type="entry name" value="UDPG_MGDP_dh_C"/>
    <property type="match status" value="1"/>
</dbReference>
<evidence type="ECO:0000313" key="2">
    <source>
        <dbReference type="EMBL" id="SNR60939.1"/>
    </source>
</evidence>
<dbReference type="AlphaFoldDB" id="A0A238XSF1"/>
<sequence length="116" mass="13459">MSAIVKSNSLRKEHIAKKKILEKKPKTAGIYRLTMKAGSDNFRSSAIFDIIEMVKPFTKILIYEPLAKGNEIDGVEFTKDLRNLKDKSDIIIPNRVDKDLEDIKEKLYTRDIYKRD</sequence>
<organism evidence="2 3">
    <name type="scientific">Desulfurobacterium atlanticum</name>
    <dbReference type="NCBI Taxonomy" id="240169"/>
    <lineage>
        <taxon>Bacteria</taxon>
        <taxon>Pseudomonadati</taxon>
        <taxon>Aquificota</taxon>
        <taxon>Aquificia</taxon>
        <taxon>Desulfurobacteriales</taxon>
        <taxon>Desulfurobacteriaceae</taxon>
        <taxon>Desulfurobacterium</taxon>
    </lineage>
</organism>
<dbReference type="InterPro" id="IPR014027">
    <property type="entry name" value="UDP-Glc/GDP-Man_DH_C"/>
</dbReference>
<dbReference type="Gene3D" id="3.40.50.720">
    <property type="entry name" value="NAD(P)-binding Rossmann-like Domain"/>
    <property type="match status" value="1"/>
</dbReference>
<protein>
    <recommendedName>
        <fullName evidence="1">UDP-glucose/GDP-mannose dehydrogenase C-terminal domain-containing protein</fullName>
    </recommendedName>
</protein>
<evidence type="ECO:0000259" key="1">
    <source>
        <dbReference type="SMART" id="SM00984"/>
    </source>
</evidence>
<name>A0A238XSF1_9BACT</name>
<proteinExistence type="predicted"/>
<dbReference type="Proteomes" id="UP000198405">
    <property type="component" value="Unassembled WGS sequence"/>
</dbReference>
<dbReference type="Pfam" id="PF03720">
    <property type="entry name" value="UDPG_MGDP_dh_C"/>
    <property type="match status" value="1"/>
</dbReference>
<dbReference type="InterPro" id="IPR036220">
    <property type="entry name" value="UDP-Glc/GDP-Man_DH_C_sf"/>
</dbReference>
<keyword evidence="3" id="KW-1185">Reference proteome</keyword>
<dbReference type="SUPFAM" id="SSF52413">
    <property type="entry name" value="UDP-glucose/GDP-mannose dehydrogenase C-terminal domain"/>
    <property type="match status" value="1"/>
</dbReference>
<reference evidence="3" key="1">
    <citation type="submission" date="2017-06" db="EMBL/GenBank/DDBJ databases">
        <authorList>
            <person name="Varghese N."/>
            <person name="Submissions S."/>
        </authorList>
    </citation>
    <scope>NUCLEOTIDE SEQUENCE [LARGE SCALE GENOMIC DNA]</scope>
    <source>
        <strain evidence="3">DSM 15668</strain>
    </source>
</reference>
<dbReference type="GO" id="GO:0016616">
    <property type="term" value="F:oxidoreductase activity, acting on the CH-OH group of donors, NAD or NADP as acceptor"/>
    <property type="evidence" value="ECO:0007669"/>
    <property type="project" value="InterPro"/>
</dbReference>
<feature type="domain" description="UDP-glucose/GDP-mannose dehydrogenase C-terminal" evidence="1">
    <location>
        <begin position="29"/>
        <end position="115"/>
    </location>
</feature>
<evidence type="ECO:0000313" key="3">
    <source>
        <dbReference type="Proteomes" id="UP000198405"/>
    </source>
</evidence>